<accession>A0A8X6J126</accession>
<keyword evidence="2" id="KW-1185">Reference proteome</keyword>
<gene>
    <name evidence="1" type="ORF">TNCT_243251</name>
</gene>
<protein>
    <submittedName>
        <fullName evidence="1">Uncharacterized protein</fullName>
    </submittedName>
</protein>
<proteinExistence type="predicted"/>
<dbReference type="EMBL" id="BMAO01029536">
    <property type="protein sequence ID" value="GFR32464.1"/>
    <property type="molecule type" value="Genomic_DNA"/>
</dbReference>
<organism evidence="1 2">
    <name type="scientific">Trichonephila clavata</name>
    <name type="common">Joro spider</name>
    <name type="synonym">Nephila clavata</name>
    <dbReference type="NCBI Taxonomy" id="2740835"/>
    <lineage>
        <taxon>Eukaryota</taxon>
        <taxon>Metazoa</taxon>
        <taxon>Ecdysozoa</taxon>
        <taxon>Arthropoda</taxon>
        <taxon>Chelicerata</taxon>
        <taxon>Arachnida</taxon>
        <taxon>Araneae</taxon>
        <taxon>Araneomorphae</taxon>
        <taxon>Entelegynae</taxon>
        <taxon>Araneoidea</taxon>
        <taxon>Nephilidae</taxon>
        <taxon>Trichonephila</taxon>
    </lineage>
</organism>
<evidence type="ECO:0000313" key="1">
    <source>
        <dbReference type="EMBL" id="GFR32464.1"/>
    </source>
</evidence>
<sequence length="76" mass="8815">MTKRFINFEQTPPPDNKLSDKIWQLKITFLSLVPGYEDVTLPRCNLLFQVFHPSAINVSPRLPQLGRKLSKRLKHG</sequence>
<reference evidence="1" key="1">
    <citation type="submission" date="2020-07" db="EMBL/GenBank/DDBJ databases">
        <title>Multicomponent nature underlies the extraordinary mechanical properties of spider dragline silk.</title>
        <authorList>
            <person name="Kono N."/>
            <person name="Nakamura H."/>
            <person name="Mori M."/>
            <person name="Yoshida Y."/>
            <person name="Ohtoshi R."/>
            <person name="Malay A.D."/>
            <person name="Moran D.A.P."/>
            <person name="Tomita M."/>
            <person name="Numata K."/>
            <person name="Arakawa K."/>
        </authorList>
    </citation>
    <scope>NUCLEOTIDE SEQUENCE</scope>
</reference>
<name>A0A8X6J126_TRICU</name>
<comment type="caution">
    <text evidence="1">The sequence shown here is derived from an EMBL/GenBank/DDBJ whole genome shotgun (WGS) entry which is preliminary data.</text>
</comment>
<dbReference type="Proteomes" id="UP000887116">
    <property type="component" value="Unassembled WGS sequence"/>
</dbReference>
<evidence type="ECO:0000313" key="2">
    <source>
        <dbReference type="Proteomes" id="UP000887116"/>
    </source>
</evidence>
<dbReference type="AlphaFoldDB" id="A0A8X6J126"/>